<dbReference type="InterPro" id="IPR051559">
    <property type="entry name" value="HIF_prolyl_hydroxylases"/>
</dbReference>
<dbReference type="SUPFAM" id="SSF51197">
    <property type="entry name" value="Clavaminate synthase-like"/>
    <property type="match status" value="1"/>
</dbReference>
<dbReference type="InterPro" id="IPR005123">
    <property type="entry name" value="Oxoglu/Fe-dep_dioxygenase_dom"/>
</dbReference>
<evidence type="ECO:0000256" key="1">
    <source>
        <dbReference type="ARBA" id="ARBA00001961"/>
    </source>
</evidence>
<feature type="region of interest" description="Disordered" evidence="7">
    <location>
        <begin position="178"/>
        <end position="209"/>
    </location>
</feature>
<dbReference type="RefSeq" id="XP_007509408.1">
    <property type="nucleotide sequence ID" value="XM_007509346.1"/>
</dbReference>
<evidence type="ECO:0000256" key="6">
    <source>
        <dbReference type="ARBA" id="ARBA00023004"/>
    </source>
</evidence>
<dbReference type="Pfam" id="PF13640">
    <property type="entry name" value="2OG-FeII_Oxy_3"/>
    <property type="match status" value="1"/>
</dbReference>
<dbReference type="GO" id="GO:0031543">
    <property type="term" value="F:peptidyl-proline dioxygenase activity"/>
    <property type="evidence" value="ECO:0007669"/>
    <property type="project" value="TreeGrafter"/>
</dbReference>
<dbReference type="eggNOG" id="ENOG502SA6G">
    <property type="taxonomic scope" value="Eukaryota"/>
</dbReference>
<evidence type="ECO:0000259" key="8">
    <source>
        <dbReference type="PROSITE" id="PS51471"/>
    </source>
</evidence>
<reference evidence="9 10" key="1">
    <citation type="submission" date="2011-10" db="EMBL/GenBank/DDBJ databases">
        <authorList>
            <person name="Genoscope - CEA"/>
        </authorList>
    </citation>
    <scope>NUCLEOTIDE SEQUENCE [LARGE SCALE GENOMIC DNA]</scope>
    <source>
        <strain evidence="9 10">RCC 1105</strain>
    </source>
</reference>
<keyword evidence="3" id="KW-0847">Vitamin C</keyword>
<dbReference type="PANTHER" id="PTHR12907">
    <property type="entry name" value="EGL NINE HOMOLOG-RELATED"/>
    <property type="match status" value="1"/>
</dbReference>
<protein>
    <recommendedName>
        <fullName evidence="8">Fe2OG dioxygenase domain-containing protein</fullName>
    </recommendedName>
</protein>
<dbReference type="InterPro" id="IPR044862">
    <property type="entry name" value="Pro_4_hyd_alph_FE2OG_OXY"/>
</dbReference>
<dbReference type="EMBL" id="FO082266">
    <property type="protein sequence ID" value="CCO19211.1"/>
    <property type="molecule type" value="Genomic_DNA"/>
</dbReference>
<feature type="compositionally biased region" description="Basic and acidic residues" evidence="7">
    <location>
        <begin position="197"/>
        <end position="206"/>
    </location>
</feature>
<dbReference type="GO" id="GO:0031418">
    <property type="term" value="F:L-ascorbic acid binding"/>
    <property type="evidence" value="ECO:0007669"/>
    <property type="project" value="UniProtKB-KW"/>
</dbReference>
<dbReference type="PROSITE" id="PS51471">
    <property type="entry name" value="FE2OG_OXY"/>
    <property type="match status" value="1"/>
</dbReference>
<accession>K8EMC9</accession>
<dbReference type="PANTHER" id="PTHR12907:SF26">
    <property type="entry name" value="HIF PROLYL HYDROXYLASE, ISOFORM C"/>
    <property type="match status" value="1"/>
</dbReference>
<dbReference type="InterPro" id="IPR006620">
    <property type="entry name" value="Pro_4_hyd_alph"/>
</dbReference>
<gene>
    <name evidence="9" type="ordered locus">Bathy13g02650</name>
</gene>
<evidence type="ECO:0000256" key="7">
    <source>
        <dbReference type="SAM" id="MobiDB-lite"/>
    </source>
</evidence>
<dbReference type="AlphaFoldDB" id="K8EMC9"/>
<name>K8EMC9_9CHLO</name>
<dbReference type="GeneID" id="19012217"/>
<dbReference type="KEGG" id="bpg:Bathy13g02650"/>
<keyword evidence="4" id="KW-0223">Dioxygenase</keyword>
<dbReference type="GO" id="GO:0008198">
    <property type="term" value="F:ferrous iron binding"/>
    <property type="evidence" value="ECO:0007669"/>
    <property type="project" value="TreeGrafter"/>
</dbReference>
<evidence type="ECO:0000256" key="5">
    <source>
        <dbReference type="ARBA" id="ARBA00023002"/>
    </source>
</evidence>
<proteinExistence type="predicted"/>
<evidence type="ECO:0000256" key="4">
    <source>
        <dbReference type="ARBA" id="ARBA00022964"/>
    </source>
</evidence>
<dbReference type="OrthoDB" id="441695at2759"/>
<feature type="region of interest" description="Disordered" evidence="7">
    <location>
        <begin position="1"/>
        <end position="54"/>
    </location>
</feature>
<evidence type="ECO:0000313" key="9">
    <source>
        <dbReference type="EMBL" id="CCO19211.1"/>
    </source>
</evidence>
<dbReference type="SMART" id="SM00702">
    <property type="entry name" value="P4Hc"/>
    <property type="match status" value="1"/>
</dbReference>
<keyword evidence="10" id="KW-1185">Reference proteome</keyword>
<dbReference type="GO" id="GO:0071456">
    <property type="term" value="P:cellular response to hypoxia"/>
    <property type="evidence" value="ECO:0007669"/>
    <property type="project" value="TreeGrafter"/>
</dbReference>
<feature type="region of interest" description="Disordered" evidence="7">
    <location>
        <begin position="393"/>
        <end position="412"/>
    </location>
</feature>
<keyword evidence="6" id="KW-0408">Iron</keyword>
<keyword evidence="5" id="KW-0560">Oxidoreductase</keyword>
<feature type="domain" description="Fe2OG dioxygenase" evidence="8">
    <location>
        <begin position="326"/>
        <end position="449"/>
    </location>
</feature>
<evidence type="ECO:0000256" key="2">
    <source>
        <dbReference type="ARBA" id="ARBA00022723"/>
    </source>
</evidence>
<sequence>MRLCAPARRLAPFPSSFTSNSSSRETRESRKRRSKSSSPSSFKDDDGCGVLDDDDSKVRCIALPADDDEKVDAFLSKTRIDAEEEDGPGTFALLTRMKKEDEWTRVHVQSTKALKRDILSATTMLKARRRTTTTTSDDDTDEKSRSRFVVAYKQLPIGARKKMFKDAERYFEERFASSSSTTVAGRGEDDGEDDGSRDDGDVKNSKSFDTPTTAQTLLFSSEHVEQLEAFGFVVLDDVVPEQAVRQMYEQCESLADKLFPVNQEGRDDDLASIKIDIENPTASPLNVAGTFLWSLPRKLCEVSSSSSISPPKCALAARERAENTAYPKFAQLAKYDKQGARYDPHVDYDPNNAEGPEGSRICERNLTAILYFNLGYETEAEGCLRVFLNQKQQEQDEEQEEDKERGGEQQENFLDIQPLPGRLVLFDSRRILHGVAPSFKRRWAMTVWS</sequence>
<evidence type="ECO:0000313" key="10">
    <source>
        <dbReference type="Proteomes" id="UP000198341"/>
    </source>
</evidence>
<feature type="compositionally biased region" description="Low complexity" evidence="7">
    <location>
        <begin position="13"/>
        <end position="23"/>
    </location>
</feature>
<organism evidence="9 10">
    <name type="scientific">Bathycoccus prasinos</name>
    <dbReference type="NCBI Taxonomy" id="41875"/>
    <lineage>
        <taxon>Eukaryota</taxon>
        <taxon>Viridiplantae</taxon>
        <taxon>Chlorophyta</taxon>
        <taxon>Mamiellophyceae</taxon>
        <taxon>Mamiellales</taxon>
        <taxon>Bathycoccaceae</taxon>
        <taxon>Bathycoccus</taxon>
    </lineage>
</organism>
<evidence type="ECO:0000256" key="3">
    <source>
        <dbReference type="ARBA" id="ARBA00022896"/>
    </source>
</evidence>
<dbReference type="Gene3D" id="2.60.120.620">
    <property type="entry name" value="q2cbj1_9rhob like domain"/>
    <property type="match status" value="1"/>
</dbReference>
<comment type="cofactor">
    <cofactor evidence="1">
        <name>L-ascorbate</name>
        <dbReference type="ChEBI" id="CHEBI:38290"/>
    </cofactor>
</comment>
<keyword evidence="2" id="KW-0479">Metal-binding</keyword>
<dbReference type="Proteomes" id="UP000198341">
    <property type="component" value="Chromosome 13"/>
</dbReference>